<dbReference type="EMBL" id="PFAS01000037">
    <property type="protein sequence ID" value="PIT93828.1"/>
    <property type="molecule type" value="Genomic_DNA"/>
</dbReference>
<dbReference type="Proteomes" id="UP000229335">
    <property type="component" value="Unassembled WGS sequence"/>
</dbReference>
<keyword evidence="1" id="KW-1133">Transmembrane helix</keyword>
<proteinExistence type="predicted"/>
<dbReference type="InterPro" id="IPR043993">
    <property type="entry name" value="T4SS_pilin"/>
</dbReference>
<sequence length="141" mass="14972">MFKKKALSFIVLGGLCLSFAWALAVVPNVIADDGIIGKIKNASNDNSASMDNVAGQVYGSNKDIKINNIITTVINTILGLLGVIFLILTLYAGFTWMTAMGNDEQVGKSKKILTAAIIGMVIVVTSYAISDFVLNALSNIK</sequence>
<evidence type="ECO:0000313" key="4">
    <source>
        <dbReference type="Proteomes" id="UP000229335"/>
    </source>
</evidence>
<feature type="signal peptide" evidence="2">
    <location>
        <begin position="1"/>
        <end position="24"/>
    </location>
</feature>
<evidence type="ECO:0000313" key="3">
    <source>
        <dbReference type="EMBL" id="PIT93828.1"/>
    </source>
</evidence>
<feature type="transmembrane region" description="Helical" evidence="1">
    <location>
        <begin position="69"/>
        <end position="91"/>
    </location>
</feature>
<organism evidence="3 4">
    <name type="scientific">Candidatus Falkowbacteria bacterium CG10_big_fil_rev_8_21_14_0_10_43_11</name>
    <dbReference type="NCBI Taxonomy" id="1974568"/>
    <lineage>
        <taxon>Bacteria</taxon>
        <taxon>Candidatus Falkowiibacteriota</taxon>
    </lineage>
</organism>
<keyword evidence="2" id="KW-0732">Signal</keyword>
<evidence type="ECO:0000256" key="1">
    <source>
        <dbReference type="SAM" id="Phobius"/>
    </source>
</evidence>
<accession>A0A2M6WLX5</accession>
<dbReference type="Pfam" id="PF18895">
    <property type="entry name" value="T4SS_pilin"/>
    <property type="match status" value="1"/>
</dbReference>
<keyword evidence="1" id="KW-0472">Membrane</keyword>
<reference evidence="4" key="1">
    <citation type="submission" date="2017-09" db="EMBL/GenBank/DDBJ databases">
        <title>Depth-based differentiation of microbial function through sediment-hosted aquifers and enrichment of novel symbionts in the deep terrestrial subsurface.</title>
        <authorList>
            <person name="Probst A.J."/>
            <person name="Ladd B."/>
            <person name="Jarett J.K."/>
            <person name="Geller-Mcgrath D.E."/>
            <person name="Sieber C.M.K."/>
            <person name="Emerson J.B."/>
            <person name="Anantharaman K."/>
            <person name="Thomas B.C."/>
            <person name="Malmstrom R."/>
            <person name="Stieglmeier M."/>
            <person name="Klingl A."/>
            <person name="Woyke T."/>
            <person name="Ryan C.M."/>
            <person name="Banfield J.F."/>
        </authorList>
    </citation>
    <scope>NUCLEOTIDE SEQUENCE [LARGE SCALE GENOMIC DNA]</scope>
</reference>
<evidence type="ECO:0000256" key="2">
    <source>
        <dbReference type="SAM" id="SignalP"/>
    </source>
</evidence>
<feature type="transmembrane region" description="Helical" evidence="1">
    <location>
        <begin position="112"/>
        <end position="129"/>
    </location>
</feature>
<dbReference type="AlphaFoldDB" id="A0A2M6WLX5"/>
<comment type="caution">
    <text evidence="3">The sequence shown here is derived from an EMBL/GenBank/DDBJ whole genome shotgun (WGS) entry which is preliminary data.</text>
</comment>
<keyword evidence="1" id="KW-0812">Transmembrane</keyword>
<feature type="chain" id="PRO_5015005815" evidence="2">
    <location>
        <begin position="25"/>
        <end position="141"/>
    </location>
</feature>
<name>A0A2M6WLX5_9BACT</name>
<gene>
    <name evidence="3" type="ORF">COU00_02265</name>
</gene>
<protein>
    <submittedName>
        <fullName evidence="3">Uncharacterized protein</fullName>
    </submittedName>
</protein>